<dbReference type="InParanoid" id="A0A2T3B191"/>
<proteinExistence type="predicted"/>
<dbReference type="GeneID" id="36572062"/>
<evidence type="ECO:0000313" key="2">
    <source>
        <dbReference type="EMBL" id="PSS18299.1"/>
    </source>
</evidence>
<organism evidence="2 3">
    <name type="scientific">Amorphotheca resinae ATCC 22711</name>
    <dbReference type="NCBI Taxonomy" id="857342"/>
    <lineage>
        <taxon>Eukaryota</taxon>
        <taxon>Fungi</taxon>
        <taxon>Dikarya</taxon>
        <taxon>Ascomycota</taxon>
        <taxon>Pezizomycotina</taxon>
        <taxon>Leotiomycetes</taxon>
        <taxon>Helotiales</taxon>
        <taxon>Amorphothecaceae</taxon>
        <taxon>Amorphotheca</taxon>
    </lineage>
</organism>
<evidence type="ECO:0000313" key="3">
    <source>
        <dbReference type="Proteomes" id="UP000241818"/>
    </source>
</evidence>
<gene>
    <name evidence="2" type="ORF">M430DRAFT_18904</name>
</gene>
<keyword evidence="3" id="KW-1185">Reference proteome</keyword>
<sequence length="161" mass="18689">MFQRSTPRNPSPAKKRDLSLLPHSKPPEVNHLDHQIGLRNGSTSVLEFSPSRVQRAKLAPSLTPSARIEELTRELGQMRQEIQFYRQCFEILQRLRDKSYDVYQQIFLEHYLDPGSGRVGELMSQLHHALEESVRHEAAAKRDWIGFWGRESNQIEDGGWI</sequence>
<dbReference type="EMBL" id="KZ679011">
    <property type="protein sequence ID" value="PSS18299.1"/>
    <property type="molecule type" value="Genomic_DNA"/>
</dbReference>
<dbReference type="Proteomes" id="UP000241818">
    <property type="component" value="Unassembled WGS sequence"/>
</dbReference>
<accession>A0A2T3B191</accession>
<dbReference type="AlphaFoldDB" id="A0A2T3B191"/>
<dbReference type="RefSeq" id="XP_024720651.1">
    <property type="nucleotide sequence ID" value="XM_024863981.1"/>
</dbReference>
<name>A0A2T3B191_AMORE</name>
<protein>
    <submittedName>
        <fullName evidence="2">Uncharacterized protein</fullName>
    </submittedName>
</protein>
<evidence type="ECO:0000256" key="1">
    <source>
        <dbReference type="SAM" id="MobiDB-lite"/>
    </source>
</evidence>
<dbReference type="OrthoDB" id="3562829at2759"/>
<reference evidence="2 3" key="1">
    <citation type="journal article" date="2018" name="New Phytol.">
        <title>Comparative genomics and transcriptomics depict ericoid mycorrhizal fungi as versatile saprotrophs and plant mutualists.</title>
        <authorList>
            <person name="Martino E."/>
            <person name="Morin E."/>
            <person name="Grelet G.A."/>
            <person name="Kuo A."/>
            <person name="Kohler A."/>
            <person name="Daghino S."/>
            <person name="Barry K.W."/>
            <person name="Cichocki N."/>
            <person name="Clum A."/>
            <person name="Dockter R.B."/>
            <person name="Hainaut M."/>
            <person name="Kuo R.C."/>
            <person name="LaButti K."/>
            <person name="Lindahl B.D."/>
            <person name="Lindquist E.A."/>
            <person name="Lipzen A."/>
            <person name="Khouja H.R."/>
            <person name="Magnuson J."/>
            <person name="Murat C."/>
            <person name="Ohm R.A."/>
            <person name="Singer S.W."/>
            <person name="Spatafora J.W."/>
            <person name="Wang M."/>
            <person name="Veneault-Fourrey C."/>
            <person name="Henrissat B."/>
            <person name="Grigoriev I.V."/>
            <person name="Martin F.M."/>
            <person name="Perotto S."/>
        </authorList>
    </citation>
    <scope>NUCLEOTIDE SEQUENCE [LARGE SCALE GENOMIC DNA]</scope>
    <source>
        <strain evidence="2 3">ATCC 22711</strain>
    </source>
</reference>
<feature type="region of interest" description="Disordered" evidence="1">
    <location>
        <begin position="1"/>
        <end position="32"/>
    </location>
</feature>